<feature type="compositionally biased region" description="Basic and acidic residues" evidence="1">
    <location>
        <begin position="98"/>
        <end position="110"/>
    </location>
</feature>
<evidence type="ECO:0000256" key="1">
    <source>
        <dbReference type="SAM" id="MobiDB-lite"/>
    </source>
</evidence>
<gene>
    <name evidence="2" type="ORF">AXG93_2062s1190</name>
</gene>
<keyword evidence="3" id="KW-1185">Reference proteome</keyword>
<sequence>MEFGYHAHAHARSMGDKRIELQMDQSTRAGYSLSSYPFLHQSEGSIGSSPKLRKERNVASMRGDPHARDPARLRSFISSIRTNRGGIEEWIFRPHLDPNIRASKPRDDSSPIRSFQDSS</sequence>
<evidence type="ECO:0000313" key="3">
    <source>
        <dbReference type="Proteomes" id="UP000077202"/>
    </source>
</evidence>
<accession>A0A176VDU8</accession>
<dbReference type="AlphaFoldDB" id="A0A176VDU8"/>
<dbReference type="Proteomes" id="UP000077202">
    <property type="component" value="Unassembled WGS sequence"/>
</dbReference>
<feature type="region of interest" description="Disordered" evidence="1">
    <location>
        <begin position="42"/>
        <end position="70"/>
    </location>
</feature>
<comment type="caution">
    <text evidence="2">The sequence shown here is derived from an EMBL/GenBank/DDBJ whole genome shotgun (WGS) entry which is preliminary data.</text>
</comment>
<feature type="region of interest" description="Disordered" evidence="1">
    <location>
        <begin position="98"/>
        <end position="119"/>
    </location>
</feature>
<proteinExistence type="predicted"/>
<reference evidence="2" key="1">
    <citation type="submission" date="2016-03" db="EMBL/GenBank/DDBJ databases">
        <title>Mechanisms controlling the formation of the plant cell surface in tip-growing cells are functionally conserved among land plants.</title>
        <authorList>
            <person name="Honkanen S."/>
            <person name="Jones V.A."/>
            <person name="Morieri G."/>
            <person name="Champion C."/>
            <person name="Hetherington A.J."/>
            <person name="Kelly S."/>
            <person name="Saint-Marcoux D."/>
            <person name="Proust H."/>
            <person name="Prescott H."/>
            <person name="Dolan L."/>
        </authorList>
    </citation>
    <scope>NUCLEOTIDE SEQUENCE [LARGE SCALE GENOMIC DNA]</scope>
    <source>
        <tissue evidence="2">Whole gametophyte</tissue>
    </source>
</reference>
<dbReference type="EMBL" id="LVLJ01003929">
    <property type="protein sequence ID" value="OAE19108.1"/>
    <property type="molecule type" value="Genomic_DNA"/>
</dbReference>
<name>A0A176VDU8_MARPO</name>
<protein>
    <submittedName>
        <fullName evidence="2">Uncharacterized protein</fullName>
    </submittedName>
</protein>
<evidence type="ECO:0000313" key="2">
    <source>
        <dbReference type="EMBL" id="OAE19108.1"/>
    </source>
</evidence>
<organism evidence="2 3">
    <name type="scientific">Marchantia polymorpha subsp. ruderalis</name>
    <dbReference type="NCBI Taxonomy" id="1480154"/>
    <lineage>
        <taxon>Eukaryota</taxon>
        <taxon>Viridiplantae</taxon>
        <taxon>Streptophyta</taxon>
        <taxon>Embryophyta</taxon>
        <taxon>Marchantiophyta</taxon>
        <taxon>Marchantiopsida</taxon>
        <taxon>Marchantiidae</taxon>
        <taxon>Marchantiales</taxon>
        <taxon>Marchantiaceae</taxon>
        <taxon>Marchantia</taxon>
    </lineage>
</organism>